<protein>
    <submittedName>
        <fullName evidence="1">Uncharacterized protein</fullName>
    </submittedName>
</protein>
<proteinExistence type="predicted"/>
<gene>
    <name evidence="1" type="ORF">MM415B01975_0015</name>
</gene>
<organism evidence="1">
    <name type="scientific">viral metagenome</name>
    <dbReference type="NCBI Taxonomy" id="1070528"/>
    <lineage>
        <taxon>unclassified sequences</taxon>
        <taxon>metagenomes</taxon>
        <taxon>organismal metagenomes</taxon>
    </lineage>
</organism>
<evidence type="ECO:0000313" key="1">
    <source>
        <dbReference type="EMBL" id="QJA55881.1"/>
    </source>
</evidence>
<dbReference type="AlphaFoldDB" id="A0A6M3IEN3"/>
<reference evidence="1" key="1">
    <citation type="submission" date="2020-03" db="EMBL/GenBank/DDBJ databases">
        <title>The deep terrestrial virosphere.</title>
        <authorList>
            <person name="Holmfeldt K."/>
            <person name="Nilsson E."/>
            <person name="Simone D."/>
            <person name="Lopez-Fernandez M."/>
            <person name="Wu X."/>
            <person name="de Brujin I."/>
            <person name="Lundin D."/>
            <person name="Andersson A."/>
            <person name="Bertilsson S."/>
            <person name="Dopson M."/>
        </authorList>
    </citation>
    <scope>NUCLEOTIDE SEQUENCE</scope>
    <source>
        <strain evidence="1">MM415B01975</strain>
    </source>
</reference>
<dbReference type="EMBL" id="MT141187">
    <property type="protein sequence ID" value="QJA55881.1"/>
    <property type="molecule type" value="Genomic_DNA"/>
</dbReference>
<name>A0A6M3IEN3_9ZZZZ</name>
<accession>A0A6M3IEN3</accession>
<sequence>MILIKSNSLKEREITFTLNISYDEAAKAGPIGKFELELLKEYGKSTKISNTLSGLVLIIKNIEESKEPLSNKHVFKTDNYDGKMFEEFI</sequence>